<reference evidence="3 4" key="1">
    <citation type="submission" date="2020-07" db="EMBL/GenBank/DDBJ databases">
        <title>Sequencing the genomes of 1000 actinobacteria strains.</title>
        <authorList>
            <person name="Klenk H.-P."/>
        </authorList>
    </citation>
    <scope>NUCLEOTIDE SEQUENCE [LARGE SCALE GENOMIC DNA]</scope>
    <source>
        <strain evidence="3 4">DSM 45772</strain>
    </source>
</reference>
<dbReference type="AlphaFoldDB" id="A0A7Y9DUQ9"/>
<evidence type="ECO:0000256" key="1">
    <source>
        <dbReference type="SAM" id="MobiDB-lite"/>
    </source>
</evidence>
<feature type="region of interest" description="Disordered" evidence="1">
    <location>
        <begin position="31"/>
        <end position="54"/>
    </location>
</feature>
<protein>
    <submittedName>
        <fullName evidence="3">SAM-dependent methyltransferase</fullName>
    </submittedName>
</protein>
<dbReference type="Gene3D" id="3.40.50.150">
    <property type="entry name" value="Vaccinia Virus protein VP39"/>
    <property type="match status" value="1"/>
</dbReference>
<dbReference type="InterPro" id="IPR041698">
    <property type="entry name" value="Methyltransf_25"/>
</dbReference>
<feature type="domain" description="Methyltransferase" evidence="2">
    <location>
        <begin position="72"/>
        <end position="149"/>
    </location>
</feature>
<dbReference type="GO" id="GO:0008168">
    <property type="term" value="F:methyltransferase activity"/>
    <property type="evidence" value="ECO:0007669"/>
    <property type="project" value="UniProtKB-KW"/>
</dbReference>
<dbReference type="Proteomes" id="UP000535890">
    <property type="component" value="Unassembled WGS sequence"/>
</dbReference>
<gene>
    <name evidence="3" type="ORF">BJ983_001922</name>
</gene>
<evidence type="ECO:0000259" key="2">
    <source>
        <dbReference type="Pfam" id="PF13649"/>
    </source>
</evidence>
<accession>A0A7Y9DUQ9</accession>
<dbReference type="Pfam" id="PF13649">
    <property type="entry name" value="Methyltransf_25"/>
    <property type="match status" value="1"/>
</dbReference>
<name>A0A7Y9DUQ9_9PSEU</name>
<dbReference type="EMBL" id="JACCBN010000001">
    <property type="protein sequence ID" value="NYD35820.1"/>
    <property type="molecule type" value="Genomic_DNA"/>
</dbReference>
<comment type="caution">
    <text evidence="3">The sequence shown here is derived from an EMBL/GenBank/DDBJ whole genome shotgun (WGS) entry which is preliminary data.</text>
</comment>
<proteinExistence type="predicted"/>
<keyword evidence="3" id="KW-0808">Transferase</keyword>
<evidence type="ECO:0000313" key="3">
    <source>
        <dbReference type="EMBL" id="NYD35820.1"/>
    </source>
</evidence>
<organism evidence="3 4">
    <name type="scientific">Actinomycetospora corticicola</name>
    <dbReference type="NCBI Taxonomy" id="663602"/>
    <lineage>
        <taxon>Bacteria</taxon>
        <taxon>Bacillati</taxon>
        <taxon>Actinomycetota</taxon>
        <taxon>Actinomycetes</taxon>
        <taxon>Pseudonocardiales</taxon>
        <taxon>Pseudonocardiaceae</taxon>
        <taxon>Actinomycetospora</taxon>
    </lineage>
</organism>
<dbReference type="GO" id="GO:0032259">
    <property type="term" value="P:methylation"/>
    <property type="evidence" value="ECO:0007669"/>
    <property type="project" value="UniProtKB-KW"/>
</dbReference>
<keyword evidence="4" id="KW-1185">Reference proteome</keyword>
<sequence>METPTGTQPDTAAARWSALMAARAVPDEILAHAPASPYRQDPERFRPVAEPPDTPSRRAAVAILATSAGRTVLDVGCGAGAASLALVGEARHVVGVDPASDMLAAFVGACLEWGMPYQGVLGTWPEALPDTGTADLVLCHHVGYDTDDLAGFAAGLGAAARSGVVMEIHATHPQAWLDPFWERFHGVRRPAPPTADDALAVLTELGVQPEVQRWTSEPRPLEDPDVRAARVARRLCLPPERAGEVATALAEHDGPTAPPAERVTLTWRT</sequence>
<dbReference type="InterPro" id="IPR029063">
    <property type="entry name" value="SAM-dependent_MTases_sf"/>
</dbReference>
<evidence type="ECO:0000313" key="4">
    <source>
        <dbReference type="Proteomes" id="UP000535890"/>
    </source>
</evidence>
<dbReference type="SUPFAM" id="SSF53335">
    <property type="entry name" value="S-adenosyl-L-methionine-dependent methyltransferases"/>
    <property type="match status" value="1"/>
</dbReference>
<keyword evidence="3" id="KW-0489">Methyltransferase</keyword>
<dbReference type="RefSeq" id="WP_179793594.1">
    <property type="nucleotide sequence ID" value="NZ_BAABHP010000007.1"/>
</dbReference>
<dbReference type="CDD" id="cd02440">
    <property type="entry name" value="AdoMet_MTases"/>
    <property type="match status" value="1"/>
</dbReference>